<dbReference type="Proteomes" id="UP001271723">
    <property type="component" value="Unassembled WGS sequence"/>
</dbReference>
<comment type="caution">
    <text evidence="1">The sequence shown here is derived from an EMBL/GenBank/DDBJ whole genome shotgun (WGS) entry which is preliminary data.</text>
</comment>
<dbReference type="InterPro" id="IPR054202">
    <property type="entry name" value="DUF6907"/>
</dbReference>
<accession>A0ABU4LD97</accession>
<dbReference type="EMBL" id="JARAVY010000015">
    <property type="protein sequence ID" value="MDX2913411.1"/>
    <property type="molecule type" value="Genomic_DNA"/>
</dbReference>
<organism evidence="1 2">
    <name type="scientific">Streptomyces griseiscabiei</name>
    <dbReference type="NCBI Taxonomy" id="2993540"/>
    <lineage>
        <taxon>Bacteria</taxon>
        <taxon>Bacillati</taxon>
        <taxon>Actinomycetota</taxon>
        <taxon>Actinomycetes</taxon>
        <taxon>Kitasatosporales</taxon>
        <taxon>Streptomycetaceae</taxon>
        <taxon>Streptomyces</taxon>
    </lineage>
</organism>
<gene>
    <name evidence="1" type="ORF">PV517_32675</name>
</gene>
<sequence>MSRRTITLTTVDHGDVTLPEPSWCVGHDDHQPDSHRSDILHRGPEVELLFRGAEVLTACLAHSPYATSTDPGLGGRTVGVSVYPPGRTLAPVGLYELAAALDSYADQVRGLAEQLTAVLAGGEDQ</sequence>
<name>A0ABU4LD97_9ACTN</name>
<proteinExistence type="predicted"/>
<reference evidence="1 2" key="1">
    <citation type="journal article" date="2023" name="Microb. Genom.">
        <title>Mesoterricola silvestris gen. nov., sp. nov., Mesoterricola sediminis sp. nov., Geothrix oryzae sp. nov., Geothrix edaphica sp. nov., Geothrix rubra sp. nov., and Geothrix limicola sp. nov., six novel members of Acidobacteriota isolated from soils.</title>
        <authorList>
            <person name="Weisberg A.J."/>
            <person name="Pearce E."/>
            <person name="Kramer C.G."/>
            <person name="Chang J.H."/>
            <person name="Clarke C.R."/>
        </authorList>
    </citation>
    <scope>NUCLEOTIDE SEQUENCE [LARGE SCALE GENOMIC DNA]</scope>
    <source>
        <strain evidence="1 2">NRRL_B-2795</strain>
    </source>
</reference>
<dbReference type="Pfam" id="PF21848">
    <property type="entry name" value="DUF6907"/>
    <property type="match status" value="1"/>
</dbReference>
<protein>
    <submittedName>
        <fullName evidence="1">Uncharacterized protein</fullName>
    </submittedName>
</protein>
<evidence type="ECO:0000313" key="2">
    <source>
        <dbReference type="Proteomes" id="UP001271723"/>
    </source>
</evidence>
<evidence type="ECO:0000313" key="1">
    <source>
        <dbReference type="EMBL" id="MDX2913411.1"/>
    </source>
</evidence>
<dbReference type="RefSeq" id="WP_086751824.1">
    <property type="nucleotide sequence ID" value="NZ_JAGJBZ010000003.1"/>
</dbReference>
<keyword evidence="2" id="KW-1185">Reference proteome</keyword>